<dbReference type="GO" id="GO:0005524">
    <property type="term" value="F:ATP binding"/>
    <property type="evidence" value="ECO:0007669"/>
    <property type="project" value="InterPro"/>
</dbReference>
<dbReference type="Pfam" id="PF13304">
    <property type="entry name" value="AAA_21"/>
    <property type="match status" value="1"/>
</dbReference>
<evidence type="ECO:0000313" key="2">
    <source>
        <dbReference type="EMBL" id="SHL79441.1"/>
    </source>
</evidence>
<sequence length="437" mass="50365">MKIQEFSFGNFKSFKEIQTLNLSAAKIKSHNKEIDVNNVIDENSNLFLKTKAIYGANASGKSNIIKALATFIRIIKTSIKDEDILYLVDSFRLSTKTENEPSFFQLIFWHNNIKYRYGFEVDDEKIYSEWLYSTPKKRELPLFIREGKKIIELDKKNYNEGYKLVSLFEEETEENEIFRNNSLFLSTLATFGFGKLSKDLINAIGSTIIISGLGHQGMFRFAGDAITNSEKKKYIVDFLKYGDVGIEDIDALDVPEIDSEESENEDETKKELTKQKKRKLLISFRKKYDENLKAVENESFPFSSNESEGTQKLFELSPFIYEALKNNRPIIIDEFDARFHPLLTKKIVELFNSTSNIGSQLIFTTHDTNLLSNDLLRRDQIEFVEKDQFGASHLYSLVEFKGIRNNASFEKDYIQGKYGAIPFLGDFDKLINSVSNA</sequence>
<gene>
    <name evidence="2" type="ORF">SAMN05443669_10142</name>
</gene>
<dbReference type="RefSeq" id="WP_073353059.1">
    <property type="nucleotide sequence ID" value="NZ_FRBU01000014.1"/>
</dbReference>
<feature type="domain" description="ATPase AAA-type core" evidence="1">
    <location>
        <begin position="52"/>
        <end position="372"/>
    </location>
</feature>
<proteinExistence type="predicted"/>
<evidence type="ECO:0000259" key="1">
    <source>
        <dbReference type="Pfam" id="PF13304"/>
    </source>
</evidence>
<protein>
    <recommendedName>
        <fullName evidence="1">ATPase AAA-type core domain-containing protein</fullName>
    </recommendedName>
</protein>
<dbReference type="GO" id="GO:0016887">
    <property type="term" value="F:ATP hydrolysis activity"/>
    <property type="evidence" value="ECO:0007669"/>
    <property type="project" value="InterPro"/>
</dbReference>
<dbReference type="OrthoDB" id="9809324at2"/>
<dbReference type="PANTHER" id="PTHR40396:SF1">
    <property type="entry name" value="ATPASE AAA-TYPE CORE DOMAIN-CONTAINING PROTEIN"/>
    <property type="match status" value="1"/>
</dbReference>
<dbReference type="InterPro" id="IPR003959">
    <property type="entry name" value="ATPase_AAA_core"/>
</dbReference>
<dbReference type="SUPFAM" id="SSF52540">
    <property type="entry name" value="P-loop containing nucleoside triphosphate hydrolases"/>
    <property type="match status" value="1"/>
</dbReference>
<organism evidence="2 3">
    <name type="scientific">Flavobacterium xanthum</name>
    <dbReference type="NCBI Taxonomy" id="69322"/>
    <lineage>
        <taxon>Bacteria</taxon>
        <taxon>Pseudomonadati</taxon>
        <taxon>Bacteroidota</taxon>
        <taxon>Flavobacteriia</taxon>
        <taxon>Flavobacteriales</taxon>
        <taxon>Flavobacteriaceae</taxon>
        <taxon>Flavobacterium</taxon>
    </lineage>
</organism>
<reference evidence="3" key="1">
    <citation type="submission" date="2016-11" db="EMBL/GenBank/DDBJ databases">
        <authorList>
            <person name="Varghese N."/>
            <person name="Submissions S."/>
        </authorList>
    </citation>
    <scope>NUCLEOTIDE SEQUENCE [LARGE SCALE GENOMIC DNA]</scope>
    <source>
        <strain evidence="3">DSM 3661</strain>
    </source>
</reference>
<dbReference type="EMBL" id="FRBU01000014">
    <property type="protein sequence ID" value="SHL79441.1"/>
    <property type="molecule type" value="Genomic_DNA"/>
</dbReference>
<dbReference type="Gene3D" id="3.40.50.300">
    <property type="entry name" value="P-loop containing nucleotide triphosphate hydrolases"/>
    <property type="match status" value="2"/>
</dbReference>
<dbReference type="InterPro" id="IPR027417">
    <property type="entry name" value="P-loop_NTPase"/>
</dbReference>
<dbReference type="Proteomes" id="UP000184260">
    <property type="component" value="Unassembled WGS sequence"/>
</dbReference>
<dbReference type="PANTHER" id="PTHR40396">
    <property type="entry name" value="ATPASE-LIKE PROTEIN"/>
    <property type="match status" value="1"/>
</dbReference>
<evidence type="ECO:0000313" key="3">
    <source>
        <dbReference type="Proteomes" id="UP000184260"/>
    </source>
</evidence>
<dbReference type="STRING" id="69322.SAMN05443669_10142"/>
<keyword evidence="3" id="KW-1185">Reference proteome</keyword>
<name>A0A1M7DIT7_9FLAO</name>
<accession>A0A1M7DIT7</accession>
<dbReference type="AlphaFoldDB" id="A0A1M7DIT7"/>